<dbReference type="Pfam" id="PF09169">
    <property type="entry name" value="BRCA-2_helical"/>
    <property type="match status" value="1"/>
</dbReference>
<feature type="compositionally biased region" description="Polar residues" evidence="1">
    <location>
        <begin position="1156"/>
        <end position="1165"/>
    </location>
</feature>
<name>A0ABR4N2J6_9FUNG</name>
<feature type="compositionally biased region" description="Pro residues" evidence="1">
    <location>
        <begin position="712"/>
        <end position="721"/>
    </location>
</feature>
<feature type="region of interest" description="Disordered" evidence="1">
    <location>
        <begin position="531"/>
        <end position="559"/>
    </location>
</feature>
<evidence type="ECO:0000313" key="6">
    <source>
        <dbReference type="Proteomes" id="UP001527925"/>
    </source>
</evidence>
<feature type="region of interest" description="Disordered" evidence="1">
    <location>
        <begin position="1148"/>
        <end position="1205"/>
    </location>
</feature>
<dbReference type="SUPFAM" id="SSF50249">
    <property type="entry name" value="Nucleic acid-binding proteins"/>
    <property type="match status" value="2"/>
</dbReference>
<feature type="compositionally biased region" description="Basic and acidic residues" evidence="1">
    <location>
        <begin position="1051"/>
        <end position="1061"/>
    </location>
</feature>
<feature type="compositionally biased region" description="Polar residues" evidence="1">
    <location>
        <begin position="1672"/>
        <end position="1682"/>
    </location>
</feature>
<sequence>MSKQQTTAAQPPSSSGGKGGKPKTPPMKPSERAKQVVLRDGRALAYWEWLCPAWARAQDAGSAEEPLHTVLLFSGIPGSRLFSHPLVAKHEPLGIRLISVDRPGLGLSTPQPGRTILDMADDVEELLDQIGLERVSVIGYSAGGPYALATAFRLPHRVTRVAIVSSVSPRQAPKVYTGMPVTYRLAWFFAAHAPWLLGTIVRLSGSTARADPVAYHRQDVDAMPESDRPIATSPEVEAMFVESIVETFGREQDAVMAHEYGLWGKPWGFDLADIKAPVRVWHGAKDTGATLPMGQYIAARIGCDIVVDPEAGHMLYFTVFKDIIAGRGGDSASPPGAETDETPGNGGRAIAVPARATRAAATAAASRLLGAAVSLGDDDPQGAHGGLGGLDGADPFQTPHRVRRGAAAADVSLWPRTPAGGPKRPRSPVPAAAASNGVQVAAAPEAAAVAWSPSLETPAHVAATAAGDNVMSVLRRPPLQREFLSPSYASPAAALAPVLAASPLERPPPRLKRRLEIAAGAGAGAGALDLGAALFGSPPPPTPPQLPPPPAAARSSSASSLASSLDLFADAVLRPRQLPPPPATGSAGATPLAKHARQRAAPTPTPLVRRPRRVSAGADTAPPRISADWMLHATPKMRVEKRQRRSLPAALAAAAAAAHVSPGRHLLERSARSDSSLLRGASISSSTGDPTSPLGAFSRDGASDSAHIAPLPSTPRPPPASTTPHTTPSDPPALSPSRPFDSAAASSKSASSATDAVSIRPPSPDIIGLSGLAKGRQNPSLRREMSVRDLARAVVFGIAEVSEGDCDGGERRNTDKVGDNGGDRDTQTFSGSDQSSLKIASAPAVMSTVPTSPASPRSSQATTAPASPNALPSQDLIEASEATPRRSSPAKPAELPLDQTPVVAHARGNTHGPKSSPARSGTATATPSSRSRSVHLELDAADASDSDVTCSGTPRPSAASAAAKYTSHAVGGAVTPTAARTPPAERTPTAAHVRDIGSSQTAVSARHFRSSSFSSVIVVSLGGLGDPALKHVAADSAGGQWVDNGPFSDQPEPHPSQHVDGSDASGATPLLIQPTAAHLDLDDASDGPNHTEDAGRSVRPNLGYEDLDQDLLSSPQIHEEILLTQAIASPPSPSIVSQAVSAFISADADRQEPEVSVSTKASSMPSIPEAGEAAEPAAEPPPHRSHDAKDEQVQPGQDHAADPNVDHLHDLTRSQLVQILSLEHTDPATDEIDTVDTDDTVGTDTQAVEERPKHTADAAPDHAAAVDDLPHMPDAPMHLGLLSTQMLARIPLDAFLDDDDNDDGDKVEADLEPARSASDAHVRSSHPPLPTQAHRLPHQEQAALPSESRSKTHDVEADRRGGQQDTDARDPVSFTQQMVLAADDVVAAFELAEARAAAKSDPSRAEQATPRVSEDVSDSDDAHSIDDDLLRHVHLTTQHFSDDGRAGASPATSGEDLGDTFNRDKGGLRMGRAAHGLPAYVPPPVWQTPRAPPQPQHQLRRGQENGMPGFVFASGKRASVSREAQHIGAVLLLDDDDVAPVGTQLVRSRVDAAALVPGTVRPMILRDAAMATRPSQSDGNAPSAQRAAAQARIATQPFRTPFKTVEQPSAASAPQSAPPAMSGFTTGSGRPLAPPSSSALARGRRVMESAGPDPQLSGRCDDGPKTPAPPSGSESTPRTRTASFAPPSEASGFVGFTTAGGRSLPPPSEEARKRSEALMAQAEREANTAPMPMSETTASDARPADAATFSVGFTTGSGKKLAPPSKQAIRRSARILESLNAEDTENAENGVLHEPKVVAKNKAPATPAPPPTRTPLAPLQQSSSHWSTPSRSILRHKSVVSLGSLGRPASAVPAASSPQSMPLLMRNSPFKAPTIQTPAARRGLLHPNARDSLVAASPASGLAPSEHGARARESGFLATRHVHLPTAPLIDVASYLSNKIPLDAFFAATPWPTLAELRSWQIPEQVISTTATNAHAVCFDGSGVAEARQALLAAGARPNLATDAWVANHYSLIVWKLASLARRFPGVYATSWSFAGVVEQLKFRYEYEINGAHASAIKQIVQRDNTPSWHMVLCVSALLPDGMIEVTDGWYRIRAMLDDRLKFLVSRGSIAVGLKLRLHGAQLVGSEACAPLELTSSTYLKLHANGTQRAEWHAKLGFVPQQQHSPRSLKSLAQNGGNVVCVDVVVVRRYPIVFLERLPSGGTVVRSEREEAAAAAAWQNEHVHVCQKIAHELQQEGQGLHGYAGRAGQLSFADNVSKLANERHEPRNIRKHVRLLVCDYPPAGVAREHTRYALVTIWNEDDNYLLQFDEGKRFKFFQMSTNSREGSETLRLHTTHYSRHLSRPVDPARLASTRYTPRQLVLSDQLEGRRARDEVDMLGIVLVVSARDAGSATLAHRMHYQLLCTDAHQHLFVVEFKSSMRLGEMAPMAVLWFRNIEYVYFDSHFGAHKLRGSVFSQIKATGAMLPHGPGPRQELEAWAAANGALIEQMREAHASLLTDMASYSGRK</sequence>
<feature type="compositionally biased region" description="Low complexity" evidence="1">
    <location>
        <begin position="673"/>
        <end position="686"/>
    </location>
</feature>
<feature type="compositionally biased region" description="Low complexity" evidence="1">
    <location>
        <begin position="915"/>
        <end position="931"/>
    </location>
</feature>
<feature type="region of interest" description="Disordered" evidence="1">
    <location>
        <begin position="1801"/>
        <end position="1832"/>
    </location>
</feature>
<dbReference type="InterPro" id="IPR015525">
    <property type="entry name" value="BRCA2"/>
</dbReference>
<feature type="compositionally biased region" description="Polar residues" evidence="1">
    <location>
        <begin position="1"/>
        <end position="10"/>
    </location>
</feature>
<feature type="region of interest" description="Disordered" evidence="1">
    <location>
        <begin position="671"/>
        <end position="783"/>
    </location>
</feature>
<feature type="compositionally biased region" description="Basic and acidic residues" evidence="1">
    <location>
        <begin position="1709"/>
        <end position="1726"/>
    </location>
</feature>
<dbReference type="PANTHER" id="PTHR11289">
    <property type="entry name" value="BREAST CANCER TYPE 2 SUSCEPTIBILITY PROTEIN BRCA2"/>
    <property type="match status" value="1"/>
</dbReference>
<dbReference type="EMBL" id="JADGIZ020000042">
    <property type="protein sequence ID" value="KAL2913704.1"/>
    <property type="molecule type" value="Genomic_DNA"/>
</dbReference>
<feature type="domain" description="Breast cancer type 2 susceptibility protein helical" evidence="4">
    <location>
        <begin position="1983"/>
        <end position="2050"/>
    </location>
</feature>
<feature type="region of interest" description="Disordered" evidence="1">
    <location>
        <begin position="904"/>
        <end position="964"/>
    </location>
</feature>
<dbReference type="Gene3D" id="2.40.50.140">
    <property type="entry name" value="Nucleic acid-binding proteins"/>
    <property type="match status" value="2"/>
</dbReference>
<dbReference type="InterPro" id="IPR036315">
    <property type="entry name" value="BRCA2_hlx_sf"/>
</dbReference>
<feature type="compositionally biased region" description="Polar residues" evidence="1">
    <location>
        <begin position="827"/>
        <end position="838"/>
    </location>
</feature>
<feature type="compositionally biased region" description="Polar residues" evidence="1">
    <location>
        <begin position="848"/>
        <end position="872"/>
    </location>
</feature>
<feature type="region of interest" description="Disordered" evidence="1">
    <location>
        <begin position="328"/>
        <end position="349"/>
    </location>
</feature>
<reference evidence="5 6" key="1">
    <citation type="submission" date="2023-09" db="EMBL/GenBank/DDBJ databases">
        <title>Pangenome analysis of Batrachochytrium dendrobatidis and related Chytrids.</title>
        <authorList>
            <person name="Yacoub M.N."/>
            <person name="Stajich J.E."/>
            <person name="James T.Y."/>
        </authorList>
    </citation>
    <scope>NUCLEOTIDE SEQUENCE [LARGE SCALE GENOMIC DNA]</scope>
    <source>
        <strain evidence="5 6">JEL0888</strain>
    </source>
</reference>
<feature type="compositionally biased region" description="Basic and acidic residues" evidence="1">
    <location>
        <begin position="808"/>
        <end position="826"/>
    </location>
</feature>
<feature type="compositionally biased region" description="Low complexity" evidence="1">
    <location>
        <begin position="1607"/>
        <end position="1620"/>
    </location>
</feature>
<evidence type="ECO:0000259" key="2">
    <source>
        <dbReference type="Pfam" id="PF00561"/>
    </source>
</evidence>
<feature type="compositionally biased region" description="Pro residues" evidence="1">
    <location>
        <begin position="537"/>
        <end position="551"/>
    </location>
</feature>
<evidence type="ECO:0000259" key="4">
    <source>
        <dbReference type="Pfam" id="PF09169"/>
    </source>
</evidence>
<dbReference type="Proteomes" id="UP001527925">
    <property type="component" value="Unassembled WGS sequence"/>
</dbReference>
<feature type="region of interest" description="Disordered" evidence="1">
    <location>
        <begin position="575"/>
        <end position="622"/>
    </location>
</feature>
<evidence type="ECO:0008006" key="7">
    <source>
        <dbReference type="Google" id="ProtNLM"/>
    </source>
</evidence>
<feature type="region of interest" description="Disordered" evidence="1">
    <location>
        <begin position="1297"/>
        <end position="1371"/>
    </location>
</feature>
<feature type="compositionally biased region" description="Basic and acidic residues" evidence="1">
    <location>
        <begin position="1395"/>
        <end position="1404"/>
    </location>
</feature>
<feature type="region of interest" description="Disordered" evidence="1">
    <location>
        <begin position="1395"/>
        <end position="1423"/>
    </location>
</feature>
<proteinExistence type="predicted"/>
<feature type="region of interest" description="Disordered" evidence="1">
    <location>
        <begin position="1571"/>
        <end position="1591"/>
    </location>
</feature>
<feature type="region of interest" description="Disordered" evidence="1">
    <location>
        <begin position="803"/>
        <end position="873"/>
    </location>
</feature>
<keyword evidence="6" id="KW-1185">Reference proteome</keyword>
<evidence type="ECO:0000256" key="1">
    <source>
        <dbReference type="SAM" id="MobiDB-lite"/>
    </source>
</evidence>
<feature type="compositionally biased region" description="Polar residues" evidence="1">
    <location>
        <begin position="1820"/>
        <end position="1831"/>
    </location>
</feature>
<gene>
    <name evidence="5" type="ORF">HK105_206720</name>
</gene>
<dbReference type="PANTHER" id="PTHR11289:SF0">
    <property type="entry name" value="BREAST CANCER TYPE 2 SUSCEPTIBILITY PROTEIN"/>
    <property type="match status" value="1"/>
</dbReference>
<feature type="compositionally biased region" description="Basic and acidic residues" evidence="1">
    <location>
        <begin position="1348"/>
        <end position="1370"/>
    </location>
</feature>
<dbReference type="SUPFAM" id="SSF53474">
    <property type="entry name" value="alpha/beta-Hydrolases"/>
    <property type="match status" value="1"/>
</dbReference>
<feature type="domain" description="AB hydrolase-1" evidence="2">
    <location>
        <begin position="69"/>
        <end position="317"/>
    </location>
</feature>
<feature type="region of interest" description="Disordered" evidence="1">
    <location>
        <begin position="1040"/>
        <end position="1068"/>
    </location>
</feature>
<dbReference type="Pfam" id="PF09103">
    <property type="entry name" value="BRCA-2_OB1"/>
    <property type="match status" value="1"/>
</dbReference>
<dbReference type="Gene3D" id="3.40.50.1820">
    <property type="entry name" value="alpha/beta hydrolase"/>
    <property type="match status" value="1"/>
</dbReference>
<feature type="compositionally biased region" description="Polar residues" evidence="1">
    <location>
        <begin position="1573"/>
        <end position="1583"/>
    </location>
</feature>
<feature type="region of interest" description="Disordered" evidence="1">
    <location>
        <begin position="1440"/>
        <end position="1465"/>
    </location>
</feature>
<dbReference type="InterPro" id="IPR015187">
    <property type="entry name" value="BRCA2_OB_1"/>
</dbReference>
<feature type="compositionally biased region" description="Basic and acidic residues" evidence="1">
    <location>
        <begin position="1181"/>
        <end position="1192"/>
    </location>
</feature>
<feature type="region of interest" description="Disordered" evidence="1">
    <location>
        <begin position="383"/>
        <end position="433"/>
    </location>
</feature>
<feature type="region of interest" description="Disordered" evidence="1">
    <location>
        <begin position="1604"/>
        <end position="1744"/>
    </location>
</feature>
<comment type="caution">
    <text evidence="5">The sequence shown here is derived from an EMBL/GenBank/DDBJ whole genome shotgun (WGS) entry which is preliminary data.</text>
</comment>
<dbReference type="InterPro" id="IPR029058">
    <property type="entry name" value="AB_hydrolase_fold"/>
</dbReference>
<feature type="region of interest" description="Disordered" evidence="1">
    <location>
        <begin position="1"/>
        <end position="35"/>
    </location>
</feature>
<feature type="compositionally biased region" description="Basic and acidic residues" evidence="1">
    <location>
        <begin position="1304"/>
        <end position="1322"/>
    </location>
</feature>
<dbReference type="InterPro" id="IPR012340">
    <property type="entry name" value="NA-bd_OB-fold"/>
</dbReference>
<dbReference type="InterPro" id="IPR015252">
    <property type="entry name" value="BRCA2_hlx"/>
</dbReference>
<dbReference type="Pfam" id="PF00561">
    <property type="entry name" value="Abhydrolase_1"/>
    <property type="match status" value="1"/>
</dbReference>
<evidence type="ECO:0000259" key="3">
    <source>
        <dbReference type="Pfam" id="PF09103"/>
    </source>
</evidence>
<dbReference type="SUPFAM" id="SSF81872">
    <property type="entry name" value="BRCA2 helical domain"/>
    <property type="match status" value="1"/>
</dbReference>
<feature type="compositionally biased region" description="Low complexity" evidence="1">
    <location>
        <begin position="1168"/>
        <end position="1177"/>
    </location>
</feature>
<feature type="compositionally biased region" description="Low complexity" evidence="1">
    <location>
        <begin position="742"/>
        <end position="758"/>
    </location>
</feature>
<feature type="region of interest" description="Disordered" evidence="1">
    <location>
        <begin position="1080"/>
        <end position="1102"/>
    </location>
</feature>
<feature type="compositionally biased region" description="Low complexity" evidence="1">
    <location>
        <begin position="584"/>
        <end position="608"/>
    </location>
</feature>
<organism evidence="5 6">
    <name type="scientific">Polyrhizophydium stewartii</name>
    <dbReference type="NCBI Taxonomy" id="2732419"/>
    <lineage>
        <taxon>Eukaryota</taxon>
        <taxon>Fungi</taxon>
        <taxon>Fungi incertae sedis</taxon>
        <taxon>Chytridiomycota</taxon>
        <taxon>Chytridiomycota incertae sedis</taxon>
        <taxon>Chytridiomycetes</taxon>
        <taxon>Rhizophydiales</taxon>
        <taxon>Rhizophydiales incertae sedis</taxon>
        <taxon>Polyrhizophydium</taxon>
    </lineage>
</organism>
<dbReference type="InterPro" id="IPR000073">
    <property type="entry name" value="AB_hydrolase_1"/>
</dbReference>
<protein>
    <recommendedName>
        <fullName evidence="7">AB hydrolase-1 domain-containing protein</fullName>
    </recommendedName>
</protein>
<feature type="domain" description="BRCA2 OB1" evidence="3">
    <location>
        <begin position="2055"/>
        <end position="2159"/>
    </location>
</feature>
<evidence type="ECO:0000313" key="5">
    <source>
        <dbReference type="EMBL" id="KAL2913704.1"/>
    </source>
</evidence>
<accession>A0ABR4N2J6</accession>